<dbReference type="PANTHER" id="PTHR43488">
    <property type="entry name" value="GLUTAMATE-PYRUVATE AMINOTRANSFERASE ALAA"/>
    <property type="match status" value="1"/>
</dbReference>
<evidence type="ECO:0000313" key="8">
    <source>
        <dbReference type="EMBL" id="QEN05946.1"/>
    </source>
</evidence>
<evidence type="ECO:0000259" key="7">
    <source>
        <dbReference type="Pfam" id="PF00155"/>
    </source>
</evidence>
<accession>A0A5C1QHA0</accession>
<dbReference type="OrthoDB" id="367386at2"/>
<dbReference type="GO" id="GO:0030170">
    <property type="term" value="F:pyridoxal phosphate binding"/>
    <property type="evidence" value="ECO:0007669"/>
    <property type="project" value="InterPro"/>
</dbReference>
<dbReference type="Gene3D" id="3.40.640.10">
    <property type="entry name" value="Type I PLP-dependent aspartate aminotransferase-like (Major domain)"/>
    <property type="match status" value="1"/>
</dbReference>
<evidence type="ECO:0000313" key="9">
    <source>
        <dbReference type="Proteomes" id="UP000323824"/>
    </source>
</evidence>
<dbReference type="EC" id="2.6.1.2" evidence="6"/>
<dbReference type="Proteomes" id="UP000323824">
    <property type="component" value="Chromosome"/>
</dbReference>
<dbReference type="InterPro" id="IPR015424">
    <property type="entry name" value="PyrdxlP-dep_Trfase"/>
</dbReference>
<dbReference type="InterPro" id="IPR015421">
    <property type="entry name" value="PyrdxlP-dep_Trfase_major"/>
</dbReference>
<gene>
    <name evidence="8" type="ORF">EW093_14995</name>
</gene>
<dbReference type="InterPro" id="IPR004839">
    <property type="entry name" value="Aminotransferase_I/II_large"/>
</dbReference>
<evidence type="ECO:0000256" key="2">
    <source>
        <dbReference type="ARBA" id="ARBA00007441"/>
    </source>
</evidence>
<evidence type="ECO:0000256" key="4">
    <source>
        <dbReference type="ARBA" id="ARBA00022679"/>
    </source>
</evidence>
<evidence type="ECO:0000256" key="1">
    <source>
        <dbReference type="ARBA" id="ARBA00001933"/>
    </source>
</evidence>
<dbReference type="SUPFAM" id="SSF53383">
    <property type="entry name" value="PLP-dependent transferases"/>
    <property type="match status" value="1"/>
</dbReference>
<comment type="cofactor">
    <cofactor evidence="1">
        <name>pyridoxal 5'-phosphate</name>
        <dbReference type="ChEBI" id="CHEBI:597326"/>
    </cofactor>
</comment>
<reference evidence="8 9" key="2">
    <citation type="submission" date="2019-09" db="EMBL/GenBank/DDBJ databases">
        <title>Complete Genome Sequence and Methylome Analysis of free living Spirochaetas.</title>
        <authorList>
            <person name="Leshcheva N."/>
            <person name="Mikheeva N."/>
        </authorList>
    </citation>
    <scope>NUCLEOTIDE SEQUENCE [LARGE SCALE GENOMIC DNA]</scope>
    <source>
        <strain evidence="8 9">P</strain>
    </source>
</reference>
<dbReference type="PANTHER" id="PTHR43488:SF2">
    <property type="entry name" value="GLUTAMATE-PYRUVATE AMINOTRANSFERASE ALAA"/>
    <property type="match status" value="1"/>
</dbReference>
<organism evidence="8 9">
    <name type="scientific">Thiospirochaeta perfilievii</name>
    <dbReference type="NCBI Taxonomy" id="252967"/>
    <lineage>
        <taxon>Bacteria</taxon>
        <taxon>Pseudomonadati</taxon>
        <taxon>Spirochaetota</taxon>
        <taxon>Spirochaetia</taxon>
        <taxon>Spirochaetales</taxon>
        <taxon>Spirochaetaceae</taxon>
        <taxon>Thiospirochaeta</taxon>
    </lineage>
</organism>
<evidence type="ECO:0000256" key="5">
    <source>
        <dbReference type="ARBA" id="ARBA00022898"/>
    </source>
</evidence>
<keyword evidence="3 8" id="KW-0032">Aminotransferase</keyword>
<dbReference type="EMBL" id="CP035807">
    <property type="protein sequence ID" value="QEN05946.1"/>
    <property type="molecule type" value="Genomic_DNA"/>
</dbReference>
<dbReference type="CDD" id="cd00609">
    <property type="entry name" value="AAT_like"/>
    <property type="match status" value="1"/>
</dbReference>
<dbReference type="AlphaFoldDB" id="A0A5C1QHA0"/>
<dbReference type="KEGG" id="sper:EW093_14995"/>
<dbReference type="InterPro" id="IPR015422">
    <property type="entry name" value="PyrdxlP-dep_Trfase_small"/>
</dbReference>
<dbReference type="InterPro" id="IPR051926">
    <property type="entry name" value="Ala_Aminotransferase"/>
</dbReference>
<keyword evidence="5" id="KW-0663">Pyridoxal phosphate</keyword>
<dbReference type="Gene3D" id="3.90.1150.10">
    <property type="entry name" value="Aspartate Aminotransferase, domain 1"/>
    <property type="match status" value="1"/>
</dbReference>
<dbReference type="RefSeq" id="WP_149569180.1">
    <property type="nucleotide sequence ID" value="NZ_CP035807.1"/>
</dbReference>
<keyword evidence="9" id="KW-1185">Reference proteome</keyword>
<dbReference type="Pfam" id="PF00155">
    <property type="entry name" value="Aminotran_1_2"/>
    <property type="match status" value="1"/>
</dbReference>
<proteinExistence type="inferred from homology"/>
<keyword evidence="4 8" id="KW-0808">Transferase</keyword>
<feature type="domain" description="Aminotransferase class I/classII large" evidence="7">
    <location>
        <begin position="35"/>
        <end position="394"/>
    </location>
</feature>
<comment type="similarity">
    <text evidence="2">Belongs to the class-I pyridoxal-phosphate-dependent aminotransferase family.</text>
</comment>
<reference evidence="8 9" key="1">
    <citation type="submission" date="2019-02" db="EMBL/GenBank/DDBJ databases">
        <authorList>
            <person name="Fomenkov A."/>
            <person name="Dubinina G."/>
            <person name="Grabovich M."/>
            <person name="Vincze T."/>
            <person name="Roberts R.J."/>
        </authorList>
    </citation>
    <scope>NUCLEOTIDE SEQUENCE [LARGE SCALE GENOMIC DNA]</scope>
    <source>
        <strain evidence="8 9">P</strain>
    </source>
</reference>
<evidence type="ECO:0000256" key="3">
    <source>
        <dbReference type="ARBA" id="ARBA00022576"/>
    </source>
</evidence>
<name>A0A5C1QHA0_9SPIO</name>
<protein>
    <recommendedName>
        <fullName evidence="6">alanine transaminase</fullName>
        <ecNumber evidence="6">2.6.1.2</ecNumber>
    </recommendedName>
</protein>
<dbReference type="GO" id="GO:0004021">
    <property type="term" value="F:L-alanine:2-oxoglutarate aminotransferase activity"/>
    <property type="evidence" value="ECO:0007669"/>
    <property type="project" value="UniProtKB-EC"/>
</dbReference>
<sequence length="411" mass="46253">MYKITKSNKLKNVCYDIRGPIFDEAKKLEEEGYRLIKLNIGNPAPFGFQTPEEISRDIIRNFSDADGYSMSNGLFSARKAVMHECQKKSIKNVDVEDIFIGNGVSELIGISMQALLNDGDEILIPSPDYPLWTASATLAGGKAIHYRCDEENYWYPNLEDIESKVTKTTKAIVVINPNNPTGSLYPVEILEGIIDIARRHSLIIFSDEIYDKILYSGEHVSIASLADDLFFVTFNGLSKSYRAAGYRAGWMILSGEKSQAKDYIEGISMLSNMRLCANVPGQLGIQTALGGFQSIYELTKKGGRLYEQMNYCYNRLINIPGITCTKPQGALYCFPKIDTQMYQIDDDSQFIKELLIETKVLLVQGSGFNVDTPDHFRIIFLADLELLAEALDRIEGYLRKRRAKNLKESNS</sequence>
<evidence type="ECO:0000256" key="6">
    <source>
        <dbReference type="ARBA" id="ARBA00026106"/>
    </source>
</evidence>